<feature type="transmembrane region" description="Helical" evidence="4">
    <location>
        <begin position="405"/>
        <end position="425"/>
    </location>
</feature>
<dbReference type="GO" id="GO:0030991">
    <property type="term" value="C:intraciliary transport particle A"/>
    <property type="evidence" value="ECO:0007669"/>
    <property type="project" value="TreeGrafter"/>
</dbReference>
<keyword evidence="4" id="KW-1133">Transmembrane helix</keyword>
<evidence type="ECO:0000313" key="6">
    <source>
        <dbReference type="EMBL" id="CEG38941.1"/>
    </source>
</evidence>
<dbReference type="GeneID" id="36404040"/>
<dbReference type="InterPro" id="IPR040379">
    <property type="entry name" value="WDR19/dyf-2"/>
</dbReference>
<evidence type="ECO:0000313" key="7">
    <source>
        <dbReference type="Proteomes" id="UP000054928"/>
    </source>
</evidence>
<dbReference type="OrthoDB" id="10250638at2759"/>
<dbReference type="GO" id="GO:0035721">
    <property type="term" value="P:intraciliary retrograde transport"/>
    <property type="evidence" value="ECO:0007669"/>
    <property type="project" value="InterPro"/>
</dbReference>
<dbReference type="STRING" id="4781.A0A0P1AD58"/>
<dbReference type="InterPro" id="IPR015943">
    <property type="entry name" value="WD40/YVTN_repeat-like_dom_sf"/>
</dbReference>
<dbReference type="OMA" id="LWEPKKI"/>
<name>A0A0P1AD58_PLAHL</name>
<dbReference type="Gene3D" id="2.130.10.10">
    <property type="entry name" value="YVTN repeat-like/Quinoprotein amine dehydrogenase"/>
    <property type="match status" value="2"/>
</dbReference>
<dbReference type="PANTHER" id="PTHR14920">
    <property type="entry name" value="OSMOTIC AVOIDANCE ABNORMAL PROTEIN 1/WD REPEAT MEMBRANE PROTEIN"/>
    <property type="match status" value="1"/>
</dbReference>
<dbReference type="Proteomes" id="UP000054928">
    <property type="component" value="Unassembled WGS sequence"/>
</dbReference>
<evidence type="ECO:0000256" key="2">
    <source>
        <dbReference type="ARBA" id="ARBA00022737"/>
    </source>
</evidence>
<dbReference type="GO" id="GO:0060271">
    <property type="term" value="P:cilium assembly"/>
    <property type="evidence" value="ECO:0007669"/>
    <property type="project" value="TreeGrafter"/>
</dbReference>
<evidence type="ECO:0000259" key="5">
    <source>
        <dbReference type="Pfam" id="PF23389"/>
    </source>
</evidence>
<dbReference type="RefSeq" id="XP_024575310.1">
    <property type="nucleotide sequence ID" value="XM_024724432.1"/>
</dbReference>
<dbReference type="GO" id="GO:0005929">
    <property type="term" value="C:cilium"/>
    <property type="evidence" value="ECO:0007669"/>
    <property type="project" value="TreeGrafter"/>
</dbReference>
<sequence>MLIIFSVDARHHGVGPVKYAWDPQGEYVASSGTSRVVHIFSRRGKLIDQIVPPSPSLCTLLEWSNDGEILAIVQANSASLVLWDPKKIQHHQLVELPCKDISFIKWSKSPGSLLLAIGTNRGQVYIYDYSKGTKRQVTSKHKRRILCGDWNLKDKFAFGSEDRQITICLPSGRTFDQVKIKASPQSVTFGGKSEDKDAILSVNMGGKTILLYDLNERENALELAFQARYGSIVSYQWFGNGYIIAGFSSGYVVIISTHINEIGQEQYCAKFHEHSLREIVYSEANGTVATCGDNCIKVVRMSDWKEIAVEYLDSESTAPFTSNTTNPPTSSSSTQTDLAGPTSSASGSAQSPSSTFEDLKCTADGRVLSISSHNGCLHSFMILNMSLQSSLFHPDSTLAAVMKPIAPWTLFFTLGYMAIATLFLISLRFDVSCWDVIRSMTGFVEGF</sequence>
<feature type="domain" description="WDR19 first beta-propeller" evidence="5">
    <location>
        <begin position="18"/>
        <end position="309"/>
    </location>
</feature>
<organism evidence="6 7">
    <name type="scientific">Plasmopara halstedii</name>
    <name type="common">Downy mildew of sunflower</name>
    <dbReference type="NCBI Taxonomy" id="4781"/>
    <lineage>
        <taxon>Eukaryota</taxon>
        <taxon>Sar</taxon>
        <taxon>Stramenopiles</taxon>
        <taxon>Oomycota</taxon>
        <taxon>Peronosporomycetes</taxon>
        <taxon>Peronosporales</taxon>
        <taxon>Peronosporaceae</taxon>
        <taxon>Plasmopara</taxon>
    </lineage>
</organism>
<evidence type="ECO:0000256" key="1">
    <source>
        <dbReference type="ARBA" id="ARBA00022574"/>
    </source>
</evidence>
<dbReference type="SUPFAM" id="SSF50978">
    <property type="entry name" value="WD40 repeat-like"/>
    <property type="match status" value="1"/>
</dbReference>
<dbReference type="AlphaFoldDB" id="A0A0P1AD58"/>
<dbReference type="InterPro" id="IPR057855">
    <property type="entry name" value="Beta-prop_WDR19_1st"/>
</dbReference>
<feature type="region of interest" description="Disordered" evidence="3">
    <location>
        <begin position="318"/>
        <end position="354"/>
    </location>
</feature>
<accession>A0A0P1AD58</accession>
<keyword evidence="4" id="KW-0472">Membrane</keyword>
<dbReference type="PANTHER" id="PTHR14920:SF0">
    <property type="entry name" value="WD REPEAT DOMAIN 19"/>
    <property type="match status" value="1"/>
</dbReference>
<dbReference type="EMBL" id="CCYD01000322">
    <property type="protein sequence ID" value="CEG38941.1"/>
    <property type="molecule type" value="Genomic_DNA"/>
</dbReference>
<dbReference type="InterPro" id="IPR036322">
    <property type="entry name" value="WD40_repeat_dom_sf"/>
</dbReference>
<evidence type="ECO:0000256" key="3">
    <source>
        <dbReference type="SAM" id="MobiDB-lite"/>
    </source>
</evidence>
<keyword evidence="2" id="KW-0677">Repeat</keyword>
<protein>
    <submittedName>
        <fullName evidence="6">WD40 repeat-containing protein</fullName>
    </submittedName>
</protein>
<keyword evidence="4" id="KW-0812">Transmembrane</keyword>
<keyword evidence="7" id="KW-1185">Reference proteome</keyword>
<evidence type="ECO:0000256" key="4">
    <source>
        <dbReference type="SAM" id="Phobius"/>
    </source>
</evidence>
<proteinExistence type="predicted"/>
<reference evidence="7" key="1">
    <citation type="submission" date="2014-09" db="EMBL/GenBank/DDBJ databases">
        <authorList>
            <person name="Sharma Rahul"/>
            <person name="Thines Marco"/>
        </authorList>
    </citation>
    <scope>NUCLEOTIDE SEQUENCE [LARGE SCALE GENOMIC DNA]</scope>
</reference>
<keyword evidence="1" id="KW-0853">WD repeat</keyword>
<dbReference type="Pfam" id="PF23389">
    <property type="entry name" value="Beta-prop_WDR19_1st"/>
    <property type="match status" value="1"/>
</dbReference>